<dbReference type="Proteomes" id="UP000052979">
    <property type="component" value="Unassembled WGS sequence"/>
</dbReference>
<protein>
    <submittedName>
        <fullName evidence="2">Uncharacterized protein</fullName>
    </submittedName>
</protein>
<feature type="transmembrane region" description="Helical" evidence="1">
    <location>
        <begin position="49"/>
        <end position="67"/>
    </location>
</feature>
<name>A0A0U1PQY8_9MICO</name>
<dbReference type="EMBL" id="LBFI01000057">
    <property type="protein sequence ID" value="KKM44341.1"/>
    <property type="molecule type" value="Genomic_DNA"/>
</dbReference>
<evidence type="ECO:0000256" key="1">
    <source>
        <dbReference type="SAM" id="Phobius"/>
    </source>
</evidence>
<organism evidence="2 4">
    <name type="scientific">Rathayibacter toxicus</name>
    <dbReference type="NCBI Taxonomy" id="145458"/>
    <lineage>
        <taxon>Bacteria</taxon>
        <taxon>Bacillati</taxon>
        <taxon>Actinomycetota</taxon>
        <taxon>Actinomycetes</taxon>
        <taxon>Micrococcales</taxon>
        <taxon>Microbacteriaceae</taxon>
        <taxon>Rathayibacter</taxon>
    </lineage>
</organism>
<keyword evidence="1" id="KW-0472">Membrane</keyword>
<comment type="caution">
    <text evidence="2">The sequence shown here is derived from an EMBL/GenBank/DDBJ whole genome shotgun (WGS) entry which is preliminary data.</text>
</comment>
<evidence type="ECO:0000313" key="4">
    <source>
        <dbReference type="Proteomes" id="UP000052979"/>
    </source>
</evidence>
<proteinExistence type="predicted"/>
<keyword evidence="1" id="KW-1133">Transmembrane helix</keyword>
<accession>A0A0U1PQY8</accession>
<dbReference type="eggNOG" id="ENOG502ZJ8D">
    <property type="taxonomic scope" value="Bacteria"/>
</dbReference>
<dbReference type="InterPro" id="IPR046548">
    <property type="entry name" value="DUF6804"/>
</dbReference>
<dbReference type="Proteomes" id="UP000237966">
    <property type="component" value="Unassembled WGS sequence"/>
</dbReference>
<feature type="transmembrane region" description="Helical" evidence="1">
    <location>
        <begin position="28"/>
        <end position="44"/>
    </location>
</feature>
<feature type="transmembrane region" description="Helical" evidence="1">
    <location>
        <begin position="73"/>
        <end position="93"/>
    </location>
</feature>
<keyword evidence="4" id="KW-1185">Reference proteome</keyword>
<dbReference type="KEGG" id="rtc:APU90_09350"/>
<reference evidence="2 4" key="1">
    <citation type="submission" date="2015-04" db="EMBL/GenBank/DDBJ databases">
        <title>Draft genome sequence of Rathayibacter toxicus strain FH-142 (AKA 70134 or CS 32), a Western Australian isolate.</title>
        <authorList>
            <consortium name="Consortium for Microbial Forensics and Genomics (microFORGE)"/>
            <person name="Knight B.M."/>
            <person name="Roberts D.P."/>
            <person name="Lin D."/>
            <person name="Hari K."/>
            <person name="Fletcher J."/>
            <person name="Melcher U."/>
            <person name="Blagden T."/>
            <person name="Luster D.G."/>
            <person name="Sechler A.J."/>
            <person name="Schneider W.L."/>
            <person name="Winegar R.A."/>
        </authorList>
    </citation>
    <scope>NUCLEOTIDE SEQUENCE [LARGE SCALE GENOMIC DNA]</scope>
    <source>
        <strain evidence="2 4">FH142</strain>
    </source>
</reference>
<evidence type="ECO:0000313" key="5">
    <source>
        <dbReference type="Proteomes" id="UP000237966"/>
    </source>
</evidence>
<evidence type="ECO:0000313" key="3">
    <source>
        <dbReference type="EMBL" id="PPI14418.1"/>
    </source>
</evidence>
<dbReference type="EMBL" id="PSWU01000012">
    <property type="protein sequence ID" value="PPI14418.1"/>
    <property type="molecule type" value="Genomic_DNA"/>
</dbReference>
<evidence type="ECO:0000313" key="2">
    <source>
        <dbReference type="EMBL" id="KKM44341.1"/>
    </source>
</evidence>
<dbReference type="PATRIC" id="fig|145458.8.peg.2425"/>
<gene>
    <name evidence="3" type="ORF">C5C51_07550</name>
    <name evidence="2" type="ORF">VT73_10675</name>
</gene>
<keyword evidence="1" id="KW-0812">Transmembrane</keyword>
<dbReference type="STRING" id="145458.APU90_09350"/>
<reference evidence="3 5" key="2">
    <citation type="submission" date="2018-02" db="EMBL/GenBank/DDBJ databases">
        <title>Bacteriophage NCPPB3778 and a type I-E CRISPR drive the evolution of the US Biological Select Agent, Rathayibacter toxicus.</title>
        <authorList>
            <person name="Davis E.W.II."/>
            <person name="Tabima J.F."/>
            <person name="Weisberg A.J."/>
            <person name="Lopes L.D."/>
            <person name="Wiseman M.S."/>
            <person name="Wiseman M.S."/>
            <person name="Pupko T."/>
            <person name="Belcher M.S."/>
            <person name="Sechler A.J."/>
            <person name="Tancos M.A."/>
            <person name="Schroeder B.K."/>
            <person name="Murray T.D."/>
            <person name="Luster D.G."/>
            <person name="Schneider W.L."/>
            <person name="Rogers E."/>
            <person name="Andreote F.D."/>
            <person name="Grunwald N.J."/>
            <person name="Putnam M.L."/>
            <person name="Chang J.H."/>
        </authorList>
    </citation>
    <scope>NUCLEOTIDE SEQUENCE [LARGE SCALE GENOMIC DNA]</scope>
    <source>
        <strain evidence="3 5">FH99</strain>
    </source>
</reference>
<dbReference type="AlphaFoldDB" id="A0A0U1PQY8"/>
<sequence>MALAPGILTAIILLAGLPLVGGSSSDLIRYPVAILTAVMCWFVIRARAFLWLIALVPLVVLWNPVVPLSFPDAVWSSLHIAAVGVVCSVGMIVRVPSRD</sequence>
<dbReference type="Pfam" id="PF20619">
    <property type="entry name" value="DUF6804"/>
    <property type="match status" value="1"/>
</dbReference>